<keyword evidence="17" id="KW-1185">Reference proteome</keyword>
<name>A0A2I4BEJ9_AUSLI</name>
<dbReference type="CTD" id="53"/>
<feature type="signal peptide" evidence="16">
    <location>
        <begin position="1"/>
        <end position="21"/>
    </location>
</feature>
<keyword evidence="7" id="KW-0378">Hydrolase</keyword>
<evidence type="ECO:0000256" key="15">
    <source>
        <dbReference type="SAM" id="Phobius"/>
    </source>
</evidence>
<dbReference type="EC" id="3.1.3.2" evidence="4"/>
<keyword evidence="11" id="KW-0325">Glycoprotein</keyword>
<dbReference type="GO" id="GO:0007040">
    <property type="term" value="P:lysosome organization"/>
    <property type="evidence" value="ECO:0007669"/>
    <property type="project" value="TreeGrafter"/>
</dbReference>
<comment type="catalytic activity">
    <reaction evidence="1">
        <text>a phosphate monoester + H2O = an alcohol + phosphate</text>
        <dbReference type="Rhea" id="RHEA:15017"/>
        <dbReference type="ChEBI" id="CHEBI:15377"/>
        <dbReference type="ChEBI" id="CHEBI:30879"/>
        <dbReference type="ChEBI" id="CHEBI:43474"/>
        <dbReference type="ChEBI" id="CHEBI:67140"/>
        <dbReference type="EC" id="3.1.3.2"/>
    </reaction>
</comment>
<dbReference type="InterPro" id="IPR033379">
    <property type="entry name" value="Acid_Pase_AS"/>
</dbReference>
<dbReference type="OrthoDB" id="258392at2759"/>
<keyword evidence="9 15" id="KW-0472">Membrane</keyword>
<evidence type="ECO:0000256" key="14">
    <source>
        <dbReference type="ARBA" id="ARBA00039422"/>
    </source>
</evidence>
<feature type="transmembrane region" description="Helical" evidence="15">
    <location>
        <begin position="375"/>
        <end position="398"/>
    </location>
</feature>
<evidence type="ECO:0000256" key="2">
    <source>
        <dbReference type="ARBA" id="ARBA00004227"/>
    </source>
</evidence>
<dbReference type="AlphaFoldDB" id="A0A2I4BEJ9"/>
<evidence type="ECO:0000256" key="11">
    <source>
        <dbReference type="ARBA" id="ARBA00023180"/>
    </source>
</evidence>
<accession>A0A2I4BEJ9</accession>
<feature type="chain" id="PRO_5014121486" description="Lysosomal acid phosphatase" evidence="16">
    <location>
        <begin position="22"/>
        <end position="420"/>
    </location>
</feature>
<dbReference type="Pfam" id="PF00328">
    <property type="entry name" value="His_Phos_2"/>
    <property type="match status" value="1"/>
</dbReference>
<dbReference type="GeneID" id="106519161"/>
<sequence>MKPVEVLLLLTVGSVCGRVAAERKLAYVSVLFRHGDRSPIKAYPTDPYQESAWPQGFGQLSQEGMRQHYELGQFLRSRYKNFLNESYSPHEVFVRSTDVDRTLMSAAANLAGLYPPNSQQMFRPDLKWQPIPVHTVPLSEERLLSFPLDDCPRYKQLMNETEHTPEFINAISTYQDLIELVKNKTGLKNTNVETVWSVYDTLFCESRHNMTAPDWVTPDVMEKLKNLKDFGFQVIFGVHKQQEKSRLQGGMLLNEIVKNLSKMATPDPTQQLKLLMLSGHDTTVTALQASLNVFNGIQPPYASCHIFELYREDNGSASVSMFYRNDSNMEPYPIQLPGCSLNCPLEDFLEITKGSISDDRDKECQLPSQRSDREVIIGLAVSGCVLFVFIALLLFFICRQKEEAGSGYQHVVNQEAGEES</sequence>
<dbReference type="KEGG" id="alim:106519161"/>
<dbReference type="CDD" id="cd07061">
    <property type="entry name" value="HP_HAP_like"/>
    <property type="match status" value="1"/>
</dbReference>
<evidence type="ECO:0000256" key="8">
    <source>
        <dbReference type="ARBA" id="ARBA00022989"/>
    </source>
</evidence>
<dbReference type="PANTHER" id="PTHR11567:SF180">
    <property type="entry name" value="LYSOSOMAL ACID PHOSPHATASE"/>
    <property type="match status" value="1"/>
</dbReference>
<keyword evidence="6 16" id="KW-0732">Signal</keyword>
<dbReference type="PROSITE" id="PS00778">
    <property type="entry name" value="HIS_ACID_PHOSPHAT_2"/>
    <property type="match status" value="1"/>
</dbReference>
<evidence type="ECO:0000256" key="7">
    <source>
        <dbReference type="ARBA" id="ARBA00022801"/>
    </source>
</evidence>
<evidence type="ECO:0000256" key="6">
    <source>
        <dbReference type="ARBA" id="ARBA00022729"/>
    </source>
</evidence>
<dbReference type="FunFam" id="3.40.50.1240:FF:000010">
    <property type="entry name" value="Prostatic acid phosphatase"/>
    <property type="match status" value="1"/>
</dbReference>
<evidence type="ECO:0000256" key="12">
    <source>
        <dbReference type="ARBA" id="ARBA00023228"/>
    </source>
</evidence>
<dbReference type="PANTHER" id="PTHR11567">
    <property type="entry name" value="ACID PHOSPHATASE-RELATED"/>
    <property type="match status" value="1"/>
</dbReference>
<evidence type="ECO:0000256" key="10">
    <source>
        <dbReference type="ARBA" id="ARBA00023157"/>
    </source>
</evidence>
<dbReference type="Proteomes" id="UP000192220">
    <property type="component" value="Unplaced"/>
</dbReference>
<evidence type="ECO:0000313" key="17">
    <source>
        <dbReference type="Proteomes" id="UP000192220"/>
    </source>
</evidence>
<dbReference type="GO" id="GO:0043202">
    <property type="term" value="C:lysosomal lumen"/>
    <property type="evidence" value="ECO:0007669"/>
    <property type="project" value="UniProtKB-SubCell"/>
</dbReference>
<evidence type="ECO:0000313" key="18">
    <source>
        <dbReference type="RefSeq" id="XP_013866165.1"/>
    </source>
</evidence>
<evidence type="ECO:0000256" key="3">
    <source>
        <dbReference type="ARBA" id="ARBA00005375"/>
    </source>
</evidence>
<keyword evidence="5 15" id="KW-0812">Transmembrane</keyword>
<gene>
    <name evidence="18" type="primary">acp2</name>
</gene>
<reference evidence="18" key="1">
    <citation type="submission" date="2025-08" db="UniProtKB">
        <authorList>
            <consortium name="RefSeq"/>
        </authorList>
    </citation>
    <scope>IDENTIFICATION</scope>
    <source>
        <strain evidence="18">Quisiro</strain>
        <tissue evidence="18">Liver</tissue>
    </source>
</reference>
<proteinExistence type="inferred from homology"/>
<evidence type="ECO:0000256" key="1">
    <source>
        <dbReference type="ARBA" id="ARBA00000032"/>
    </source>
</evidence>
<evidence type="ECO:0000256" key="13">
    <source>
        <dbReference type="ARBA" id="ARBA00037852"/>
    </source>
</evidence>
<keyword evidence="12" id="KW-0458">Lysosome</keyword>
<protein>
    <recommendedName>
        <fullName evidence="14">Lysosomal acid phosphatase</fullName>
        <ecNumber evidence="4">3.1.3.2</ecNumber>
    </recommendedName>
</protein>
<dbReference type="SUPFAM" id="SSF53254">
    <property type="entry name" value="Phosphoglycerate mutase-like"/>
    <property type="match status" value="1"/>
</dbReference>
<organism evidence="17 18">
    <name type="scientific">Austrofundulus limnaeus</name>
    <name type="common">Annual killifish</name>
    <dbReference type="NCBI Taxonomy" id="52670"/>
    <lineage>
        <taxon>Eukaryota</taxon>
        <taxon>Metazoa</taxon>
        <taxon>Chordata</taxon>
        <taxon>Craniata</taxon>
        <taxon>Vertebrata</taxon>
        <taxon>Euteleostomi</taxon>
        <taxon>Actinopterygii</taxon>
        <taxon>Neopterygii</taxon>
        <taxon>Teleostei</taxon>
        <taxon>Neoteleostei</taxon>
        <taxon>Acanthomorphata</taxon>
        <taxon>Ovalentaria</taxon>
        <taxon>Atherinomorphae</taxon>
        <taxon>Cyprinodontiformes</taxon>
        <taxon>Rivulidae</taxon>
        <taxon>Austrofundulus</taxon>
    </lineage>
</organism>
<dbReference type="Gene3D" id="3.40.50.1240">
    <property type="entry name" value="Phosphoglycerate mutase-like"/>
    <property type="match status" value="1"/>
</dbReference>
<dbReference type="InterPro" id="IPR050645">
    <property type="entry name" value="Histidine_acid_phosphatase"/>
</dbReference>
<comment type="subcellular location">
    <subcellularLocation>
        <location evidence="2">Lysosome lumen</location>
    </subcellularLocation>
    <subcellularLocation>
        <location evidence="13">Lysosome membrane</location>
        <topology evidence="13">Single-pass membrane protein</topology>
        <orientation evidence="13">Lumenal side</orientation>
    </subcellularLocation>
</comment>
<dbReference type="RefSeq" id="XP_013866165.1">
    <property type="nucleotide sequence ID" value="XM_014010711.1"/>
</dbReference>
<dbReference type="GO" id="GO:0005765">
    <property type="term" value="C:lysosomal membrane"/>
    <property type="evidence" value="ECO:0007669"/>
    <property type="project" value="UniProtKB-SubCell"/>
</dbReference>
<dbReference type="GO" id="GO:0003993">
    <property type="term" value="F:acid phosphatase activity"/>
    <property type="evidence" value="ECO:0007669"/>
    <property type="project" value="UniProtKB-EC"/>
</dbReference>
<evidence type="ECO:0000256" key="16">
    <source>
        <dbReference type="SAM" id="SignalP"/>
    </source>
</evidence>
<dbReference type="InterPro" id="IPR029033">
    <property type="entry name" value="His_PPase_superfam"/>
</dbReference>
<dbReference type="STRING" id="52670.A0A2I4BEJ9"/>
<keyword evidence="10" id="KW-1015">Disulfide bond</keyword>
<comment type="similarity">
    <text evidence="3">Belongs to the histidine acid phosphatase family.</text>
</comment>
<keyword evidence="8 15" id="KW-1133">Transmembrane helix</keyword>
<evidence type="ECO:0000256" key="4">
    <source>
        <dbReference type="ARBA" id="ARBA00012646"/>
    </source>
</evidence>
<dbReference type="InterPro" id="IPR000560">
    <property type="entry name" value="His_Pase_clade-2"/>
</dbReference>
<evidence type="ECO:0000256" key="5">
    <source>
        <dbReference type="ARBA" id="ARBA00022692"/>
    </source>
</evidence>
<dbReference type="InParanoid" id="A0A2I4BEJ9"/>
<dbReference type="PROSITE" id="PS00616">
    <property type="entry name" value="HIS_ACID_PHOSPHAT_1"/>
    <property type="match status" value="1"/>
</dbReference>
<evidence type="ECO:0000256" key="9">
    <source>
        <dbReference type="ARBA" id="ARBA00023136"/>
    </source>
</evidence>